<reference evidence="1 2" key="1">
    <citation type="journal article" date="2021" name="Nat. Plants">
        <title>The Taxus genome provides insights into paclitaxel biosynthesis.</title>
        <authorList>
            <person name="Xiong X."/>
            <person name="Gou J."/>
            <person name="Liao Q."/>
            <person name="Li Y."/>
            <person name="Zhou Q."/>
            <person name="Bi G."/>
            <person name="Li C."/>
            <person name="Du R."/>
            <person name="Wang X."/>
            <person name="Sun T."/>
            <person name="Guo L."/>
            <person name="Liang H."/>
            <person name="Lu P."/>
            <person name="Wu Y."/>
            <person name="Zhang Z."/>
            <person name="Ro D.K."/>
            <person name="Shang Y."/>
            <person name="Huang S."/>
            <person name="Yan J."/>
        </authorList>
    </citation>
    <scope>NUCLEOTIDE SEQUENCE [LARGE SCALE GENOMIC DNA]</scope>
    <source>
        <strain evidence="1">Ta-2019</strain>
    </source>
</reference>
<organism evidence="1 2">
    <name type="scientific">Taxus chinensis</name>
    <name type="common">Chinese yew</name>
    <name type="synonym">Taxus wallichiana var. chinensis</name>
    <dbReference type="NCBI Taxonomy" id="29808"/>
    <lineage>
        <taxon>Eukaryota</taxon>
        <taxon>Viridiplantae</taxon>
        <taxon>Streptophyta</taxon>
        <taxon>Embryophyta</taxon>
        <taxon>Tracheophyta</taxon>
        <taxon>Spermatophyta</taxon>
        <taxon>Pinopsida</taxon>
        <taxon>Pinidae</taxon>
        <taxon>Conifers II</taxon>
        <taxon>Cupressales</taxon>
        <taxon>Taxaceae</taxon>
        <taxon>Taxus</taxon>
    </lineage>
</organism>
<dbReference type="EMBL" id="JAHRHJ020000009">
    <property type="protein sequence ID" value="KAH9303416.1"/>
    <property type="molecule type" value="Genomic_DNA"/>
</dbReference>
<proteinExistence type="predicted"/>
<protein>
    <submittedName>
        <fullName evidence="1">Uncharacterized protein</fullName>
    </submittedName>
</protein>
<dbReference type="AlphaFoldDB" id="A0AA38FIG7"/>
<gene>
    <name evidence="1" type="ORF">KI387_014999</name>
</gene>
<evidence type="ECO:0000313" key="1">
    <source>
        <dbReference type="EMBL" id="KAH9303416.1"/>
    </source>
</evidence>
<sequence length="65" mass="6842">NYPDATLYVDYIASQGGTTAVTRLSENMMSVGYFSQRFPRGDDDTGGAGGAVLGGTLDPSLMDFN</sequence>
<accession>A0AA38FIG7</accession>
<feature type="non-terminal residue" evidence="1">
    <location>
        <position position="1"/>
    </location>
</feature>
<comment type="caution">
    <text evidence="1">The sequence shown here is derived from an EMBL/GenBank/DDBJ whole genome shotgun (WGS) entry which is preliminary data.</text>
</comment>
<feature type="non-terminal residue" evidence="1">
    <location>
        <position position="65"/>
    </location>
</feature>
<name>A0AA38FIG7_TAXCH</name>
<keyword evidence="2" id="KW-1185">Reference proteome</keyword>
<evidence type="ECO:0000313" key="2">
    <source>
        <dbReference type="Proteomes" id="UP000824469"/>
    </source>
</evidence>
<dbReference type="Proteomes" id="UP000824469">
    <property type="component" value="Unassembled WGS sequence"/>
</dbReference>